<reference evidence="2" key="1">
    <citation type="journal article" date="2011" name="Nature">
        <title>Genome sequence and analysis of the tuber crop potato.</title>
        <authorList>
            <consortium name="The Potato Genome Sequencing Consortium"/>
        </authorList>
    </citation>
    <scope>NUCLEOTIDE SEQUENCE [LARGE SCALE GENOMIC DNA]</scope>
    <source>
        <strain evidence="2">cv. DM1-3 516 R44</strain>
    </source>
</reference>
<reference evidence="1" key="2">
    <citation type="submission" date="2015-06" db="UniProtKB">
        <authorList>
            <consortium name="EnsemblPlants"/>
        </authorList>
    </citation>
    <scope>IDENTIFICATION</scope>
    <source>
        <strain evidence="1">DM1-3 516 R44</strain>
    </source>
</reference>
<dbReference type="Gramene" id="PGSC0003DMT400085060">
    <property type="protein sequence ID" value="PGSC0003DMT400085060"/>
    <property type="gene ID" value="PGSC0003DMG400034631"/>
</dbReference>
<dbReference type="AlphaFoldDB" id="M1D8N4"/>
<dbReference type="EnsemblPlants" id="PGSC0003DMT400085060">
    <property type="protein sequence ID" value="PGSC0003DMT400085060"/>
    <property type="gene ID" value="PGSC0003DMG400034631"/>
</dbReference>
<name>M1D8N4_SOLTU</name>
<accession>M1D8N4</accession>
<dbReference type="PaxDb" id="4113-PGSC0003DMT400085060"/>
<dbReference type="HOGENOM" id="CLU_140027_0_0_1"/>
<proteinExistence type="predicted"/>
<sequence length="118" mass="13328">MANRRAKSGSPNGSAMRPIHAPWASWRYWNPRQRGLASGQFGSQHAEWSTSSIAPPCLVKAPTLQAIIQAWCCPTRTSFKVHMFPYKAWKFLLVIHPCPRASNLVNEFKALKFVNGYL</sequence>
<dbReference type="InParanoid" id="M1D8N4"/>
<evidence type="ECO:0000313" key="1">
    <source>
        <dbReference type="EnsemblPlants" id="PGSC0003DMT400085060"/>
    </source>
</evidence>
<keyword evidence="2" id="KW-1185">Reference proteome</keyword>
<organism evidence="1 2">
    <name type="scientific">Solanum tuberosum</name>
    <name type="common">Potato</name>
    <dbReference type="NCBI Taxonomy" id="4113"/>
    <lineage>
        <taxon>Eukaryota</taxon>
        <taxon>Viridiplantae</taxon>
        <taxon>Streptophyta</taxon>
        <taxon>Embryophyta</taxon>
        <taxon>Tracheophyta</taxon>
        <taxon>Spermatophyta</taxon>
        <taxon>Magnoliopsida</taxon>
        <taxon>eudicotyledons</taxon>
        <taxon>Gunneridae</taxon>
        <taxon>Pentapetalae</taxon>
        <taxon>asterids</taxon>
        <taxon>lamiids</taxon>
        <taxon>Solanales</taxon>
        <taxon>Solanaceae</taxon>
        <taxon>Solanoideae</taxon>
        <taxon>Solaneae</taxon>
        <taxon>Solanum</taxon>
    </lineage>
</organism>
<protein>
    <submittedName>
        <fullName evidence="1">Uncharacterized protein</fullName>
    </submittedName>
</protein>
<dbReference type="Proteomes" id="UP000011115">
    <property type="component" value="Unassembled WGS sequence"/>
</dbReference>
<evidence type="ECO:0000313" key="2">
    <source>
        <dbReference type="Proteomes" id="UP000011115"/>
    </source>
</evidence>